<evidence type="ECO:0000256" key="1">
    <source>
        <dbReference type="ARBA" id="ARBA00007970"/>
    </source>
</evidence>
<dbReference type="OrthoDB" id="9813612at2"/>
<dbReference type="InterPro" id="IPR015422">
    <property type="entry name" value="PyrdxlP-dep_Trfase_small"/>
</dbReference>
<keyword evidence="3 6" id="KW-0808">Transferase</keyword>
<dbReference type="InterPro" id="IPR050106">
    <property type="entry name" value="HistidinolP_aminotransfase"/>
</dbReference>
<keyword evidence="4" id="KW-0663">Pyridoxal phosphate</keyword>
<dbReference type="Pfam" id="PF00155">
    <property type="entry name" value="Aminotran_1_2"/>
    <property type="match status" value="1"/>
</dbReference>
<evidence type="ECO:0000313" key="6">
    <source>
        <dbReference type="EMBL" id="CAA0123657.1"/>
    </source>
</evidence>
<dbReference type="Gene3D" id="3.90.1150.10">
    <property type="entry name" value="Aspartate Aminotransferase, domain 1"/>
    <property type="match status" value="1"/>
</dbReference>
<keyword evidence="2 6" id="KW-0032">Aminotransferase</keyword>
<evidence type="ECO:0000313" key="7">
    <source>
        <dbReference type="Proteomes" id="UP000441399"/>
    </source>
</evidence>
<evidence type="ECO:0000256" key="3">
    <source>
        <dbReference type="ARBA" id="ARBA00022679"/>
    </source>
</evidence>
<dbReference type="InterPro" id="IPR015424">
    <property type="entry name" value="PyrdxlP-dep_Trfase"/>
</dbReference>
<dbReference type="EMBL" id="CACSIO010000056">
    <property type="protein sequence ID" value="CAA0123657.1"/>
    <property type="molecule type" value="Genomic_DNA"/>
</dbReference>
<evidence type="ECO:0000259" key="5">
    <source>
        <dbReference type="Pfam" id="PF00155"/>
    </source>
</evidence>
<dbReference type="SUPFAM" id="SSF53383">
    <property type="entry name" value="PLP-dependent transferases"/>
    <property type="match status" value="1"/>
</dbReference>
<dbReference type="GO" id="GO:0004400">
    <property type="term" value="F:histidinol-phosphate transaminase activity"/>
    <property type="evidence" value="ECO:0007669"/>
    <property type="project" value="UniProtKB-EC"/>
</dbReference>
<dbReference type="InterPro" id="IPR004839">
    <property type="entry name" value="Aminotransferase_I/II_large"/>
</dbReference>
<gene>
    <name evidence="6" type="primary">hisC_2</name>
    <name evidence="6" type="ORF">OPDIPICF_02842</name>
</gene>
<accession>A0A5S9QWP4</accession>
<keyword evidence="7" id="KW-1185">Reference proteome</keyword>
<comment type="similarity">
    <text evidence="1">Belongs to the class-II pyridoxal-phosphate-dependent aminotransferase family. Histidinol-phosphate aminotransferase subfamily.</text>
</comment>
<reference evidence="6 7" key="1">
    <citation type="submission" date="2019-11" db="EMBL/GenBank/DDBJ databases">
        <authorList>
            <person name="Holert J."/>
        </authorList>
    </citation>
    <scope>NUCLEOTIDE SEQUENCE [LARGE SCALE GENOMIC DNA]</scope>
    <source>
        <strain evidence="6">SB11_3</strain>
    </source>
</reference>
<feature type="domain" description="Aminotransferase class I/classII large" evidence="5">
    <location>
        <begin position="40"/>
        <end position="386"/>
    </location>
</feature>
<dbReference type="CDD" id="cd00609">
    <property type="entry name" value="AAT_like"/>
    <property type="match status" value="1"/>
</dbReference>
<evidence type="ECO:0000256" key="2">
    <source>
        <dbReference type="ARBA" id="ARBA00022576"/>
    </source>
</evidence>
<organism evidence="6 7">
    <name type="scientific">BD1-7 clade bacterium</name>
    <dbReference type="NCBI Taxonomy" id="2029982"/>
    <lineage>
        <taxon>Bacteria</taxon>
        <taxon>Pseudomonadati</taxon>
        <taxon>Pseudomonadota</taxon>
        <taxon>Gammaproteobacteria</taxon>
        <taxon>Cellvibrionales</taxon>
        <taxon>Spongiibacteraceae</taxon>
        <taxon>BD1-7 clade</taxon>
    </lineage>
</organism>
<dbReference type="PANTHER" id="PTHR43643:SF3">
    <property type="entry name" value="HISTIDINOL-PHOSPHATE AMINOTRANSFERASE"/>
    <property type="match status" value="1"/>
</dbReference>
<proteinExistence type="inferred from homology"/>
<name>A0A5S9QWP4_9GAMM</name>
<evidence type="ECO:0000256" key="4">
    <source>
        <dbReference type="ARBA" id="ARBA00022898"/>
    </source>
</evidence>
<dbReference type="EC" id="2.6.1.9" evidence="6"/>
<dbReference type="GO" id="GO:0030170">
    <property type="term" value="F:pyridoxal phosphate binding"/>
    <property type="evidence" value="ECO:0007669"/>
    <property type="project" value="InterPro"/>
</dbReference>
<dbReference type="AlphaFoldDB" id="A0A5S9QWP4"/>
<dbReference type="Gene3D" id="3.40.640.10">
    <property type="entry name" value="Type I PLP-dependent aspartate aminotransferase-like (Major domain)"/>
    <property type="match status" value="1"/>
</dbReference>
<dbReference type="InterPro" id="IPR015421">
    <property type="entry name" value="PyrdxlP-dep_Trfase_major"/>
</dbReference>
<sequence length="394" mass="43768">MLNRRSFLRSASAGALSVYMGQELMAMEHARQTTGIAIEDTIWLASNLNPLGASPKAMQALSDSSNQAYRYGDHKALALQEKLHQHHNLPFQSYEDPKQYFAKYDAFTHNPVLIGNGCTQLLNAAAMAFGDNGGNYIESFPTYNQLGRTITEHHPGMKRTQVPVNDQYQNNIPAILAATNKNTRFIYLVNPTNPTGTVTAKADLMRLINETPENVIIIVDEAYMELADPGATVSLIPESLKRPNLLVFKTFSKVYGLAGLRVGYAIGPVPLLQQLNRRTDGMGFQNLVSMAAASAALDDNAFIQASIHHGNKTKAVMQQRFSDYGFTPIPSHTSFVWVKTGRNNTAAVETLRRRGVFIKDGQSYWQRPGYLRVSVGSDDDMARFYRHFEEVMGV</sequence>
<dbReference type="PANTHER" id="PTHR43643">
    <property type="entry name" value="HISTIDINOL-PHOSPHATE AMINOTRANSFERASE 2"/>
    <property type="match status" value="1"/>
</dbReference>
<protein>
    <submittedName>
        <fullName evidence="6">Histidinol-phosphate aminotransferase</fullName>
        <ecNumber evidence="6">2.6.1.9</ecNumber>
    </submittedName>
</protein>
<dbReference type="Proteomes" id="UP000441399">
    <property type="component" value="Unassembled WGS sequence"/>
</dbReference>